<keyword evidence="3 7" id="KW-0812">Transmembrane</keyword>
<dbReference type="AlphaFoldDB" id="A0AAE1M3V9"/>
<keyword evidence="12" id="KW-1185">Reference proteome</keyword>
<feature type="signal peptide" evidence="9">
    <location>
        <begin position="1"/>
        <end position="16"/>
    </location>
</feature>
<dbReference type="RefSeq" id="XP_062759394.1">
    <property type="nucleotide sequence ID" value="XM_062895971.1"/>
</dbReference>
<dbReference type="GeneID" id="87915876"/>
<keyword evidence="4 9" id="KW-0732">Signal</keyword>
<evidence type="ECO:0000256" key="8">
    <source>
        <dbReference type="SAM" id="Coils"/>
    </source>
</evidence>
<evidence type="ECO:0000256" key="2">
    <source>
        <dbReference type="ARBA" id="ARBA00007104"/>
    </source>
</evidence>
<sequence length="225" mass="25807">MRSLFSLATFVAAAQALYFFIDGGTPKCFYEELPKDTLVVGHYSASEWDDRANQWQEHQGISIYITVDQRKQQQEIFDNNHRVVSQRGTSSGRFTFSAADAGDHKICFMPSSSSGRAGWLSMANYNGGIKLRLDMVIGETNQIESDDKEKLQDITTRVKDLNARLNDIRREQVFQREREAEFRDQSESTNARVVRWIIIQLVVLGATCAWQLSHLRSFFIKQKLT</sequence>
<feature type="coiled-coil region" evidence="8">
    <location>
        <begin position="151"/>
        <end position="178"/>
    </location>
</feature>
<dbReference type="SMART" id="SM01190">
    <property type="entry name" value="EMP24_GP25L"/>
    <property type="match status" value="1"/>
</dbReference>
<evidence type="ECO:0000256" key="7">
    <source>
        <dbReference type="RuleBase" id="RU003827"/>
    </source>
</evidence>
<dbReference type="Pfam" id="PF01105">
    <property type="entry name" value="EMP24_GP25L"/>
    <property type="match status" value="1"/>
</dbReference>
<dbReference type="GO" id="GO:0016020">
    <property type="term" value="C:membrane"/>
    <property type="evidence" value="ECO:0007669"/>
    <property type="project" value="UniProtKB-SubCell"/>
</dbReference>
<dbReference type="InterPro" id="IPR009038">
    <property type="entry name" value="GOLD_dom"/>
</dbReference>
<comment type="similarity">
    <text evidence="2 7">Belongs to the EMP24/GP25L family.</text>
</comment>
<evidence type="ECO:0000313" key="12">
    <source>
        <dbReference type="Proteomes" id="UP001273209"/>
    </source>
</evidence>
<dbReference type="Proteomes" id="UP001273209">
    <property type="component" value="Unassembled WGS sequence"/>
</dbReference>
<protein>
    <recommendedName>
        <fullName evidence="10">GOLD domain-containing protein</fullName>
    </recommendedName>
</protein>
<evidence type="ECO:0000256" key="6">
    <source>
        <dbReference type="ARBA" id="ARBA00023136"/>
    </source>
</evidence>
<evidence type="ECO:0000256" key="1">
    <source>
        <dbReference type="ARBA" id="ARBA00004479"/>
    </source>
</evidence>
<organism evidence="11 12">
    <name type="scientific">Trichoderma aggressivum f. europaeum</name>
    <dbReference type="NCBI Taxonomy" id="173218"/>
    <lineage>
        <taxon>Eukaryota</taxon>
        <taxon>Fungi</taxon>
        <taxon>Dikarya</taxon>
        <taxon>Ascomycota</taxon>
        <taxon>Pezizomycotina</taxon>
        <taxon>Sordariomycetes</taxon>
        <taxon>Hypocreomycetidae</taxon>
        <taxon>Hypocreales</taxon>
        <taxon>Hypocreaceae</taxon>
        <taxon>Trichoderma</taxon>
    </lineage>
</organism>
<dbReference type="PROSITE" id="PS50866">
    <property type="entry name" value="GOLD"/>
    <property type="match status" value="1"/>
</dbReference>
<reference evidence="11" key="1">
    <citation type="submission" date="2023-11" db="EMBL/GenBank/DDBJ databases">
        <title>The genome sequences of three competitors of mushroom-forming fungi.</title>
        <authorList>
            <person name="Beijen E."/>
            <person name="Ohm R.A."/>
        </authorList>
    </citation>
    <scope>NUCLEOTIDE SEQUENCE</scope>
    <source>
        <strain evidence="11">CBS 100526</strain>
    </source>
</reference>
<evidence type="ECO:0000256" key="4">
    <source>
        <dbReference type="ARBA" id="ARBA00022729"/>
    </source>
</evidence>
<evidence type="ECO:0000256" key="5">
    <source>
        <dbReference type="ARBA" id="ARBA00022989"/>
    </source>
</evidence>
<dbReference type="PANTHER" id="PTHR22811">
    <property type="entry name" value="TRANSMEMBRANE EMP24 DOMAIN-CONTAINING PROTEIN"/>
    <property type="match status" value="1"/>
</dbReference>
<evidence type="ECO:0000256" key="3">
    <source>
        <dbReference type="ARBA" id="ARBA00022692"/>
    </source>
</evidence>
<gene>
    <name evidence="11" type="ORF">Triagg1_1855</name>
</gene>
<name>A0AAE1M3V9_9HYPO</name>
<dbReference type="EMBL" id="JAWRVG010000004">
    <property type="protein sequence ID" value="KAK4082965.1"/>
    <property type="molecule type" value="Genomic_DNA"/>
</dbReference>
<evidence type="ECO:0000313" key="11">
    <source>
        <dbReference type="EMBL" id="KAK4082965.1"/>
    </source>
</evidence>
<feature type="domain" description="GOLD" evidence="10">
    <location>
        <begin position="26"/>
        <end position="135"/>
    </location>
</feature>
<comment type="caution">
    <text evidence="11">The sequence shown here is derived from an EMBL/GenBank/DDBJ whole genome shotgun (WGS) entry which is preliminary data.</text>
</comment>
<dbReference type="InterPro" id="IPR015720">
    <property type="entry name" value="Emp24-like"/>
</dbReference>
<keyword evidence="5" id="KW-1133">Transmembrane helix</keyword>
<accession>A0AAE1M3V9</accession>
<keyword evidence="8" id="KW-0175">Coiled coil</keyword>
<comment type="subcellular location">
    <subcellularLocation>
        <location evidence="1 7">Membrane</location>
        <topology evidence="1 7">Single-pass type I membrane protein</topology>
    </subcellularLocation>
</comment>
<feature type="chain" id="PRO_5042247225" description="GOLD domain-containing protein" evidence="9">
    <location>
        <begin position="17"/>
        <end position="225"/>
    </location>
</feature>
<proteinExistence type="inferred from homology"/>
<evidence type="ECO:0000256" key="9">
    <source>
        <dbReference type="SAM" id="SignalP"/>
    </source>
</evidence>
<keyword evidence="6" id="KW-0472">Membrane</keyword>
<evidence type="ECO:0000259" key="10">
    <source>
        <dbReference type="PROSITE" id="PS50866"/>
    </source>
</evidence>